<feature type="domain" description="EAL" evidence="1">
    <location>
        <begin position="131"/>
        <end position="371"/>
    </location>
</feature>
<gene>
    <name evidence="2" type="ORF">GCM10025770_29380</name>
</gene>
<proteinExistence type="predicted"/>
<dbReference type="SUPFAM" id="SSF55781">
    <property type="entry name" value="GAF domain-like"/>
    <property type="match status" value="1"/>
</dbReference>
<dbReference type="PANTHER" id="PTHR33121">
    <property type="entry name" value="CYCLIC DI-GMP PHOSPHODIESTERASE PDEF"/>
    <property type="match status" value="1"/>
</dbReference>
<dbReference type="SMART" id="SM00052">
    <property type="entry name" value="EAL"/>
    <property type="match status" value="1"/>
</dbReference>
<dbReference type="Gene3D" id="3.20.20.450">
    <property type="entry name" value="EAL domain"/>
    <property type="match status" value="1"/>
</dbReference>
<evidence type="ECO:0000313" key="3">
    <source>
        <dbReference type="Proteomes" id="UP001500547"/>
    </source>
</evidence>
<dbReference type="PROSITE" id="PS50883">
    <property type="entry name" value="EAL"/>
    <property type="match status" value="1"/>
</dbReference>
<dbReference type="Pfam" id="PF00563">
    <property type="entry name" value="EAL"/>
    <property type="match status" value="1"/>
</dbReference>
<dbReference type="Gene3D" id="3.30.450.40">
    <property type="match status" value="1"/>
</dbReference>
<dbReference type="EMBL" id="BAABLD010000011">
    <property type="protein sequence ID" value="GAA5168813.1"/>
    <property type="molecule type" value="Genomic_DNA"/>
</dbReference>
<evidence type="ECO:0000259" key="1">
    <source>
        <dbReference type="PROSITE" id="PS50883"/>
    </source>
</evidence>
<sequence length="371" mass="41028">MDVAFVSEFIGNERIFRHVDAAGWTPIYMGDSIPMDVGYCKRVVDGRLPRLIPDTTQEREAMALPETTNIPIGSHLSVPIRLSDGRIYGTFCCFGFHPDHSLNQRDLGMMEAFASLVAYQIDLDLLSTSERNAKFSRIEAALAQGGPEIVFQPICRLSDERFVGMECLSRFPNSQGKSPDKWFAEAAEVGLGPALEVSAIRNALRALPRMPENTYLSINASPETVMSRNFDAAFADVDTARIVLELTEHAHVDDYDALRRSLSSLRSRGLKISIDDAGAGYASMRHILNLQPEIIKLDISLTRAIDRDRSRCALASALVEFGKQTGSSILAEGVETANELELLRKLGADNAQGYFLSRPLSLEDALRFMTH</sequence>
<dbReference type="InterPro" id="IPR001633">
    <property type="entry name" value="EAL_dom"/>
</dbReference>
<dbReference type="SUPFAM" id="SSF141868">
    <property type="entry name" value="EAL domain-like"/>
    <property type="match status" value="1"/>
</dbReference>
<name>A0ABP9QXB3_9RHOO</name>
<organism evidence="2 3">
    <name type="scientific">Viridibacterium curvum</name>
    <dbReference type="NCBI Taxonomy" id="1101404"/>
    <lineage>
        <taxon>Bacteria</taxon>
        <taxon>Pseudomonadati</taxon>
        <taxon>Pseudomonadota</taxon>
        <taxon>Betaproteobacteria</taxon>
        <taxon>Rhodocyclales</taxon>
        <taxon>Rhodocyclaceae</taxon>
        <taxon>Viridibacterium</taxon>
    </lineage>
</organism>
<dbReference type="PANTHER" id="PTHR33121:SF70">
    <property type="entry name" value="SIGNALING PROTEIN YKOW"/>
    <property type="match status" value="1"/>
</dbReference>
<keyword evidence="3" id="KW-1185">Reference proteome</keyword>
<dbReference type="InterPro" id="IPR035919">
    <property type="entry name" value="EAL_sf"/>
</dbReference>
<reference evidence="3" key="1">
    <citation type="journal article" date="2019" name="Int. J. Syst. Evol. Microbiol.">
        <title>The Global Catalogue of Microorganisms (GCM) 10K type strain sequencing project: providing services to taxonomists for standard genome sequencing and annotation.</title>
        <authorList>
            <consortium name="The Broad Institute Genomics Platform"/>
            <consortium name="The Broad Institute Genome Sequencing Center for Infectious Disease"/>
            <person name="Wu L."/>
            <person name="Ma J."/>
        </authorList>
    </citation>
    <scope>NUCLEOTIDE SEQUENCE [LARGE SCALE GENOMIC DNA]</scope>
    <source>
        <strain evidence="3">JCM 18715</strain>
    </source>
</reference>
<dbReference type="InterPro" id="IPR029016">
    <property type="entry name" value="GAF-like_dom_sf"/>
</dbReference>
<dbReference type="CDD" id="cd01948">
    <property type="entry name" value="EAL"/>
    <property type="match status" value="1"/>
</dbReference>
<dbReference type="InterPro" id="IPR003018">
    <property type="entry name" value="GAF"/>
</dbReference>
<comment type="caution">
    <text evidence="2">The sequence shown here is derived from an EMBL/GenBank/DDBJ whole genome shotgun (WGS) entry which is preliminary data.</text>
</comment>
<dbReference type="Pfam" id="PF13185">
    <property type="entry name" value="GAF_2"/>
    <property type="match status" value="1"/>
</dbReference>
<evidence type="ECO:0000313" key="2">
    <source>
        <dbReference type="EMBL" id="GAA5168813.1"/>
    </source>
</evidence>
<protein>
    <recommendedName>
        <fullName evidence="1">EAL domain-containing protein</fullName>
    </recommendedName>
</protein>
<dbReference type="InterPro" id="IPR050706">
    <property type="entry name" value="Cyclic-di-GMP_PDE-like"/>
</dbReference>
<accession>A0ABP9QXB3</accession>
<dbReference type="Proteomes" id="UP001500547">
    <property type="component" value="Unassembled WGS sequence"/>
</dbReference>